<organism evidence="2 3">
    <name type="scientific">Lachnotalea glycerini</name>
    <dbReference type="NCBI Taxonomy" id="1763509"/>
    <lineage>
        <taxon>Bacteria</taxon>
        <taxon>Bacillati</taxon>
        <taxon>Bacillota</taxon>
        <taxon>Clostridia</taxon>
        <taxon>Lachnospirales</taxon>
        <taxon>Lachnospiraceae</taxon>
        <taxon>Lachnotalea</taxon>
    </lineage>
</organism>
<dbReference type="EMBL" id="QICS01000019">
    <property type="protein sequence ID" value="PXV85097.1"/>
    <property type="molecule type" value="Genomic_DNA"/>
</dbReference>
<dbReference type="Proteomes" id="UP000247523">
    <property type="component" value="Unassembled WGS sequence"/>
</dbReference>
<gene>
    <name evidence="2" type="ORF">C8E03_11921</name>
</gene>
<comment type="caution">
    <text evidence="2">The sequence shown here is derived from an EMBL/GenBank/DDBJ whole genome shotgun (WGS) entry which is preliminary data.</text>
</comment>
<feature type="region of interest" description="Disordered" evidence="1">
    <location>
        <begin position="1"/>
        <end position="42"/>
    </location>
</feature>
<dbReference type="RefSeq" id="WP_278321206.1">
    <property type="nucleotide sequence ID" value="NZ_QICS01000019.1"/>
</dbReference>
<sequence length="42" mass="4874">MSATAFQRMRREAKLEELQEPKKKASNTEKEVKEPKKKAPNS</sequence>
<evidence type="ECO:0000313" key="2">
    <source>
        <dbReference type="EMBL" id="PXV85097.1"/>
    </source>
</evidence>
<name>A0A318EGL4_9FIRM</name>
<evidence type="ECO:0000313" key="3">
    <source>
        <dbReference type="Proteomes" id="UP000247523"/>
    </source>
</evidence>
<protein>
    <submittedName>
        <fullName evidence="2">Uncharacterized protein</fullName>
    </submittedName>
</protein>
<proteinExistence type="predicted"/>
<reference evidence="2 3" key="1">
    <citation type="submission" date="2018-05" db="EMBL/GenBank/DDBJ databases">
        <title>Genomic Encyclopedia of Type Strains, Phase IV (KMG-IV): sequencing the most valuable type-strain genomes for metagenomic binning, comparative biology and taxonomic classification.</title>
        <authorList>
            <person name="Goeker M."/>
        </authorList>
    </citation>
    <scope>NUCLEOTIDE SEQUENCE [LARGE SCALE GENOMIC DNA]</scope>
    <source>
        <strain evidence="2 3">DSM 28816</strain>
    </source>
</reference>
<feature type="compositionally biased region" description="Basic and acidic residues" evidence="1">
    <location>
        <begin position="9"/>
        <end position="34"/>
    </location>
</feature>
<accession>A0A318EGL4</accession>
<evidence type="ECO:0000256" key="1">
    <source>
        <dbReference type="SAM" id="MobiDB-lite"/>
    </source>
</evidence>
<dbReference type="AlphaFoldDB" id="A0A318EGL4"/>